<keyword evidence="2" id="KW-0812">Transmembrane</keyword>
<keyword evidence="2" id="KW-1133">Transmembrane helix</keyword>
<protein>
    <recommendedName>
        <fullName evidence="5">Peptidyl-prolyl cis-trans isomerase</fullName>
    </recommendedName>
</protein>
<evidence type="ECO:0000256" key="1">
    <source>
        <dbReference type="SAM" id="MobiDB-lite"/>
    </source>
</evidence>
<evidence type="ECO:0000256" key="2">
    <source>
        <dbReference type="SAM" id="Phobius"/>
    </source>
</evidence>
<evidence type="ECO:0008006" key="5">
    <source>
        <dbReference type="Google" id="ProtNLM"/>
    </source>
</evidence>
<name>A0ABW9CUE7_9BURK</name>
<keyword evidence="2" id="KW-0472">Membrane</keyword>
<dbReference type="RefSeq" id="WP_408163676.1">
    <property type="nucleotide sequence ID" value="NZ_JAQQDB010000045.1"/>
</dbReference>
<reference evidence="3 4" key="1">
    <citation type="journal article" date="2024" name="Chem. Sci.">
        <title>Discovery of megapolipeptins by genome mining of a Burkholderiales bacteria collection.</title>
        <authorList>
            <person name="Paulo B.S."/>
            <person name="Recchia M.J.J."/>
            <person name="Lee S."/>
            <person name="Fergusson C.H."/>
            <person name="Romanowski S.B."/>
            <person name="Hernandez A."/>
            <person name="Krull N."/>
            <person name="Liu D.Y."/>
            <person name="Cavanagh H."/>
            <person name="Bos A."/>
            <person name="Gray C.A."/>
            <person name="Murphy B.T."/>
            <person name="Linington R.G."/>
            <person name="Eustaquio A.S."/>
        </authorList>
    </citation>
    <scope>NUCLEOTIDE SEQUENCE [LARGE SCALE GENOMIC DNA]</scope>
    <source>
        <strain evidence="3 4">RL17-374-BIF-D</strain>
    </source>
</reference>
<accession>A0ABW9CUE7</accession>
<gene>
    <name evidence="3" type="ORF">PQR08_32385</name>
</gene>
<sequence>MTRAHVWILTVRPLREPFVHFLILGAVLFGLYALLQPKHAASGDSRQVILMRGDIDHLRLGFAAEWRRSPSAAEMQALLNDRINEEVLYREGLALGLDRDDTVVRRRLAQKTQFLLLDVAGLREPTAEDLARYQSQNAHRYSQGPRWTFEHIYFSTASRNERAELDAREALAQLRNAEGDIGANTLGDPSLLDLARPHGARPSCAIFLVRSSRALSPPCRRSLWGLGPVRFDRATVGIWCDWKPAASRRAKTPPTSIAACGPTGPKNSSVSSMRKP</sequence>
<feature type="region of interest" description="Disordered" evidence="1">
    <location>
        <begin position="251"/>
        <end position="276"/>
    </location>
</feature>
<dbReference type="EMBL" id="JAQQDB010000045">
    <property type="protein sequence ID" value="MFM0522123.1"/>
    <property type="molecule type" value="Genomic_DNA"/>
</dbReference>
<feature type="transmembrane region" description="Helical" evidence="2">
    <location>
        <begin position="18"/>
        <end position="35"/>
    </location>
</feature>
<proteinExistence type="predicted"/>
<dbReference type="Proteomes" id="UP001629462">
    <property type="component" value="Unassembled WGS sequence"/>
</dbReference>
<organism evidence="3 4">
    <name type="scientific">Caballeronia jiangsuensis</name>
    <dbReference type="NCBI Taxonomy" id="1458357"/>
    <lineage>
        <taxon>Bacteria</taxon>
        <taxon>Pseudomonadati</taxon>
        <taxon>Pseudomonadota</taxon>
        <taxon>Betaproteobacteria</taxon>
        <taxon>Burkholderiales</taxon>
        <taxon>Burkholderiaceae</taxon>
        <taxon>Caballeronia</taxon>
    </lineage>
</organism>
<evidence type="ECO:0000313" key="3">
    <source>
        <dbReference type="EMBL" id="MFM0522123.1"/>
    </source>
</evidence>
<feature type="compositionally biased region" description="Polar residues" evidence="1">
    <location>
        <begin position="265"/>
        <end position="276"/>
    </location>
</feature>
<comment type="caution">
    <text evidence="3">The sequence shown here is derived from an EMBL/GenBank/DDBJ whole genome shotgun (WGS) entry which is preliminary data.</text>
</comment>
<keyword evidence="4" id="KW-1185">Reference proteome</keyword>
<evidence type="ECO:0000313" key="4">
    <source>
        <dbReference type="Proteomes" id="UP001629462"/>
    </source>
</evidence>